<dbReference type="GO" id="GO:0000287">
    <property type="term" value="F:magnesium ion binding"/>
    <property type="evidence" value="ECO:0007669"/>
    <property type="project" value="InterPro"/>
</dbReference>
<dbReference type="GO" id="GO:0019878">
    <property type="term" value="P:lysine biosynthetic process via aminoadipic acid"/>
    <property type="evidence" value="ECO:0007669"/>
    <property type="project" value="TreeGrafter"/>
</dbReference>
<reference evidence="5 6" key="1">
    <citation type="submission" date="2021-03" db="EMBL/GenBank/DDBJ databases">
        <title>Pseudidiomarina terrestris, a new bacterium isolated from saline soil.</title>
        <authorList>
            <person name="Galisteo C."/>
            <person name="De La Haba R."/>
            <person name="Sanchez-Porro C."/>
            <person name="Ventosa A."/>
        </authorList>
    </citation>
    <scope>NUCLEOTIDE SEQUENCE [LARGE SCALE GENOMIC DNA]</scope>
    <source>
        <strain evidence="3 6">1APP75-32.1</strain>
        <strain evidence="5">1APR75-15</strain>
        <strain evidence="4">1ASR75-15</strain>
    </source>
</reference>
<dbReference type="EMBL" id="JAGGJB010000006">
    <property type="protein sequence ID" value="MDN7125456.1"/>
    <property type="molecule type" value="Genomic_DNA"/>
</dbReference>
<dbReference type="InterPro" id="IPR055066">
    <property type="entry name" value="AASDHPPT_N"/>
</dbReference>
<dbReference type="InterPro" id="IPR037143">
    <property type="entry name" value="4-PPantetheinyl_Trfase_dom_sf"/>
</dbReference>
<dbReference type="PANTHER" id="PTHR12215">
    <property type="entry name" value="PHOSPHOPANTETHEINE TRANSFERASE"/>
    <property type="match status" value="1"/>
</dbReference>
<evidence type="ECO:0000313" key="3">
    <source>
        <dbReference type="EMBL" id="MDN7125456.1"/>
    </source>
</evidence>
<dbReference type="SUPFAM" id="SSF56214">
    <property type="entry name" value="4'-phosphopantetheinyl transferase"/>
    <property type="match status" value="2"/>
</dbReference>
<sequence length="202" mass="22838">MKARTGVHCTFITDVEATVPALNAWLSAADREQSQQYRQPQRRLQYLAGRGLVRWLLHRYWQMAAEDSIITRQENGAPLLLVQGQQWQCSISHSHNHAIVAVSPAAAPIGVDVERIAPRKQLVRLLRTPFMAGVDSEHLVSFFQRWTLAEAVTKAEQGLLLEVLKRSSETYLPHACFQQHSDYLLCCYSPGESCTIQQFSPP</sequence>
<name>A0AAW7QZ30_9GAMM</name>
<dbReference type="InterPro" id="IPR050559">
    <property type="entry name" value="P-Pant_transferase_sf"/>
</dbReference>
<dbReference type="Pfam" id="PF22624">
    <property type="entry name" value="AASDHPPT_N"/>
    <property type="match status" value="1"/>
</dbReference>
<feature type="domain" description="4'-phosphopantetheinyl transferase N-terminal" evidence="2">
    <location>
        <begin position="24"/>
        <end position="103"/>
    </location>
</feature>
<evidence type="ECO:0000259" key="2">
    <source>
        <dbReference type="Pfam" id="PF22624"/>
    </source>
</evidence>
<accession>A0AAW7QZ30</accession>
<comment type="caution">
    <text evidence="3">The sequence shown here is derived from an EMBL/GenBank/DDBJ whole genome shotgun (WGS) entry which is preliminary data.</text>
</comment>
<proteinExistence type="predicted"/>
<dbReference type="AlphaFoldDB" id="A0AAW7QZ30"/>
<protein>
    <recommendedName>
        <fullName evidence="2">4'-phosphopantetheinyl transferase N-terminal domain-containing protein</fullName>
    </recommendedName>
</protein>
<evidence type="ECO:0000313" key="4">
    <source>
        <dbReference type="EMBL" id="MDN7130214.1"/>
    </source>
</evidence>
<dbReference type="Proteomes" id="UP001169491">
    <property type="component" value="Unassembled WGS sequence"/>
</dbReference>
<keyword evidence="1" id="KW-0808">Transferase</keyword>
<gene>
    <name evidence="3" type="ORF">J6I90_11230</name>
    <name evidence="4" type="ORF">J6I92_10045</name>
</gene>
<evidence type="ECO:0000313" key="6">
    <source>
        <dbReference type="Proteomes" id="UP001169492"/>
    </source>
</evidence>
<evidence type="ECO:0000313" key="5">
    <source>
        <dbReference type="Proteomes" id="UP001169491"/>
    </source>
</evidence>
<dbReference type="EMBL" id="JAGGJC010000004">
    <property type="protein sequence ID" value="MDN7130214.1"/>
    <property type="molecule type" value="Genomic_DNA"/>
</dbReference>
<dbReference type="GO" id="GO:0008897">
    <property type="term" value="F:holo-[acyl-carrier-protein] synthase activity"/>
    <property type="evidence" value="ECO:0007669"/>
    <property type="project" value="InterPro"/>
</dbReference>
<evidence type="ECO:0000256" key="1">
    <source>
        <dbReference type="ARBA" id="ARBA00022679"/>
    </source>
</evidence>
<keyword evidence="5" id="KW-1185">Reference proteome</keyword>
<dbReference type="RefSeq" id="WP_301721022.1">
    <property type="nucleotide sequence ID" value="NZ_JAGGJB010000006.1"/>
</dbReference>
<dbReference type="Gene3D" id="3.90.470.20">
    <property type="entry name" value="4'-phosphopantetheinyl transferase domain"/>
    <property type="match status" value="1"/>
</dbReference>
<dbReference type="Proteomes" id="UP001169492">
    <property type="component" value="Unassembled WGS sequence"/>
</dbReference>
<dbReference type="PANTHER" id="PTHR12215:SF10">
    <property type="entry name" value="L-AMINOADIPATE-SEMIALDEHYDE DEHYDROGENASE-PHOSPHOPANTETHEINYL TRANSFERASE"/>
    <property type="match status" value="1"/>
</dbReference>
<dbReference type="GO" id="GO:0005829">
    <property type="term" value="C:cytosol"/>
    <property type="evidence" value="ECO:0007669"/>
    <property type="project" value="TreeGrafter"/>
</dbReference>
<organism evidence="3 6">
    <name type="scientific">Pseudidiomarina terrestris</name>
    <dbReference type="NCBI Taxonomy" id="2820060"/>
    <lineage>
        <taxon>Bacteria</taxon>
        <taxon>Pseudomonadati</taxon>
        <taxon>Pseudomonadota</taxon>
        <taxon>Gammaproteobacteria</taxon>
        <taxon>Alteromonadales</taxon>
        <taxon>Idiomarinaceae</taxon>
        <taxon>Pseudidiomarina</taxon>
    </lineage>
</organism>